<dbReference type="PANTHER" id="PTHR43756">
    <property type="entry name" value="CHOLINE MONOOXYGENASE, CHLOROPLASTIC"/>
    <property type="match status" value="1"/>
</dbReference>
<keyword evidence="4" id="KW-0560">Oxidoreductase</keyword>
<dbReference type="GO" id="GO:0005506">
    <property type="term" value="F:iron ion binding"/>
    <property type="evidence" value="ECO:0007669"/>
    <property type="project" value="InterPro"/>
</dbReference>
<dbReference type="Gene3D" id="2.102.10.10">
    <property type="entry name" value="Rieske [2Fe-2S] iron-sulphur domain"/>
    <property type="match status" value="1"/>
</dbReference>
<dbReference type="InterPro" id="IPR036922">
    <property type="entry name" value="Rieske_2Fe-2S_sf"/>
</dbReference>
<comment type="caution">
    <text evidence="8">The sequence shown here is derived from an EMBL/GenBank/DDBJ whole genome shotgun (WGS) entry which is preliminary data.</text>
</comment>
<dbReference type="SUPFAM" id="SSF50022">
    <property type="entry name" value="ISP domain"/>
    <property type="match status" value="1"/>
</dbReference>
<evidence type="ECO:0000259" key="7">
    <source>
        <dbReference type="PROSITE" id="PS51296"/>
    </source>
</evidence>
<dbReference type="InterPro" id="IPR001663">
    <property type="entry name" value="Rng_hydr_dOase-A"/>
</dbReference>
<dbReference type="Gene3D" id="3.90.380.10">
    <property type="entry name" value="Naphthalene 1,2-dioxygenase Alpha Subunit, Chain A, domain 1"/>
    <property type="match status" value="2"/>
</dbReference>
<dbReference type="GO" id="GO:0051537">
    <property type="term" value="F:2 iron, 2 sulfur cluster binding"/>
    <property type="evidence" value="ECO:0007669"/>
    <property type="project" value="UniProtKB-KW"/>
</dbReference>
<dbReference type="InterPro" id="IPR015879">
    <property type="entry name" value="Ring_hydroxy_dOase_asu_C_dom"/>
</dbReference>
<dbReference type="PROSITE" id="PS51296">
    <property type="entry name" value="RIESKE"/>
    <property type="match status" value="1"/>
</dbReference>
<protein>
    <recommendedName>
        <fullName evidence="7">Rieske domain-containing protein</fullName>
    </recommendedName>
</protein>
<dbReference type="GO" id="GO:0016491">
    <property type="term" value="F:oxidoreductase activity"/>
    <property type="evidence" value="ECO:0007669"/>
    <property type="project" value="UniProtKB-KW"/>
</dbReference>
<dbReference type="CDD" id="cd03469">
    <property type="entry name" value="Rieske_RO_Alpha_N"/>
    <property type="match status" value="1"/>
</dbReference>
<dbReference type="PANTHER" id="PTHR43756:SF5">
    <property type="entry name" value="CHOLINE MONOOXYGENASE, CHLOROPLASTIC"/>
    <property type="match status" value="1"/>
</dbReference>
<dbReference type="SUPFAM" id="SSF55961">
    <property type="entry name" value="Bet v1-like"/>
    <property type="match status" value="1"/>
</dbReference>
<evidence type="ECO:0000256" key="1">
    <source>
        <dbReference type="ARBA" id="ARBA00001962"/>
    </source>
</evidence>
<feature type="domain" description="Rieske" evidence="7">
    <location>
        <begin position="62"/>
        <end position="168"/>
    </location>
</feature>
<dbReference type="Pfam" id="PF00848">
    <property type="entry name" value="Ring_hydroxyl_A"/>
    <property type="match status" value="1"/>
</dbReference>
<dbReference type="InterPro" id="IPR017941">
    <property type="entry name" value="Rieske_2Fe-2S"/>
</dbReference>
<organism evidence="8 9">
    <name type="scientific">Sphingobium baderi LL03</name>
    <dbReference type="NCBI Taxonomy" id="1114964"/>
    <lineage>
        <taxon>Bacteria</taxon>
        <taxon>Pseudomonadati</taxon>
        <taxon>Pseudomonadota</taxon>
        <taxon>Alphaproteobacteria</taxon>
        <taxon>Sphingomonadales</taxon>
        <taxon>Sphingomonadaceae</taxon>
        <taxon>Sphingobium</taxon>
    </lineage>
</organism>
<keyword evidence="2" id="KW-0001">2Fe-2S</keyword>
<gene>
    <name evidence="8" type="ORF">L485_17425</name>
</gene>
<dbReference type="AlphaFoldDB" id="T0HLL9"/>
<sequence length="401" mass="45791">MMMKDIENREAINDMARELLRLMAAGTTHMVDDVRRVPAGDYLDEERFRTERTKLFRETPLVVAFTAELREPGSFKLHEETGVSVLVVRNEQGQAKAFVNACRHRGAKLTEEPCGKQKRFTCPYHAWSFDLNGALASLPANNLFGDVDKATLGLVELPCEERHGMIFAVLTPGAVMDLDSFLSGGEDLLRGWHLERNTLVGRRDLETRANWKLALDSYCENYHFHVLHSADFSYKVKNCAHHVRFGDKGQHWYLAWPSKSLEELRNVPESEWQDVHSHFSILHFIYPNTIMALYPETLSVKQLYPGASVAEQNTKMAFFSREADPSEEVKQLIQNRFDVFYKVLQQEDYWVCGGAYKNLESGMLPEILFGRNEPALTWLHDALDEGVGVKPAEKVREIIAA</sequence>
<dbReference type="Pfam" id="PF00355">
    <property type="entry name" value="Rieske"/>
    <property type="match status" value="1"/>
</dbReference>
<evidence type="ECO:0000313" key="8">
    <source>
        <dbReference type="EMBL" id="EQA98463.1"/>
    </source>
</evidence>
<evidence type="ECO:0000256" key="3">
    <source>
        <dbReference type="ARBA" id="ARBA00022723"/>
    </source>
</evidence>
<evidence type="ECO:0000313" key="9">
    <source>
        <dbReference type="Proteomes" id="UP000015524"/>
    </source>
</evidence>
<dbReference type="EMBL" id="ATIB01000081">
    <property type="protein sequence ID" value="EQA98463.1"/>
    <property type="molecule type" value="Genomic_DNA"/>
</dbReference>
<reference evidence="8 9" key="1">
    <citation type="journal article" date="2013" name="Genome Announc.">
        <title>Draft Genome Sequence of a Hexachlorocyclohexane-Degrading Bacterium, Sphingobium baderi Strain LL03T.</title>
        <authorList>
            <person name="Kaur J."/>
            <person name="Verma H."/>
            <person name="Tripathi C."/>
            <person name="Khurana J.P."/>
            <person name="Lal R."/>
        </authorList>
    </citation>
    <scope>NUCLEOTIDE SEQUENCE [LARGE SCALE GENOMIC DNA]</scope>
    <source>
        <strain evidence="8 9">LL03</strain>
    </source>
</reference>
<evidence type="ECO:0000256" key="5">
    <source>
        <dbReference type="ARBA" id="ARBA00023004"/>
    </source>
</evidence>
<accession>T0HLL9</accession>
<evidence type="ECO:0000256" key="4">
    <source>
        <dbReference type="ARBA" id="ARBA00023002"/>
    </source>
</evidence>
<dbReference type="OrthoDB" id="7458380at2"/>
<proteinExistence type="predicted"/>
<comment type="cofactor">
    <cofactor evidence="1">
        <name>Fe cation</name>
        <dbReference type="ChEBI" id="CHEBI:24875"/>
    </cofactor>
</comment>
<evidence type="ECO:0000256" key="6">
    <source>
        <dbReference type="ARBA" id="ARBA00023014"/>
    </source>
</evidence>
<evidence type="ECO:0000256" key="2">
    <source>
        <dbReference type="ARBA" id="ARBA00022714"/>
    </source>
</evidence>
<name>T0HLL9_9SPHN</name>
<dbReference type="eggNOG" id="COG4638">
    <property type="taxonomic scope" value="Bacteria"/>
</dbReference>
<dbReference type="PATRIC" id="fig|1114964.3.peg.3415"/>
<dbReference type="PRINTS" id="PR00090">
    <property type="entry name" value="RNGDIOXGNASE"/>
</dbReference>
<keyword evidence="5" id="KW-0408">Iron</keyword>
<keyword evidence="6" id="KW-0411">Iron-sulfur</keyword>
<keyword evidence="3" id="KW-0479">Metal-binding</keyword>
<keyword evidence="9" id="KW-1185">Reference proteome</keyword>
<dbReference type="Proteomes" id="UP000015524">
    <property type="component" value="Unassembled WGS sequence"/>
</dbReference>